<reference evidence="1" key="1">
    <citation type="submission" date="2014-02" db="EMBL/GenBank/DDBJ databases">
        <title>Expanding our view of genomic diversity in Candidatus Accumulibacter clades.</title>
        <authorList>
            <person name="Skennerton C.T."/>
            <person name="Barr J.J."/>
            <person name="Slater F.R."/>
            <person name="Bond P.L."/>
            <person name="Tyson G.W."/>
        </authorList>
    </citation>
    <scope>NUCLEOTIDE SEQUENCE [LARGE SCALE GENOMIC DNA]</scope>
</reference>
<comment type="caution">
    <text evidence="1">The sequence shown here is derived from an EMBL/GenBank/DDBJ whole genome shotgun (WGS) entry which is preliminary data.</text>
</comment>
<organism evidence="1 2">
    <name type="scientific">Candidatus Accumulibacter adjunctus</name>
    <dbReference type="NCBI Taxonomy" id="1454001"/>
    <lineage>
        <taxon>Bacteria</taxon>
        <taxon>Pseudomonadati</taxon>
        <taxon>Pseudomonadota</taxon>
        <taxon>Betaproteobacteria</taxon>
        <taxon>Candidatus Accumulibacter</taxon>
    </lineage>
</organism>
<keyword evidence="2" id="KW-1185">Reference proteome</keyword>
<dbReference type="PATRIC" id="fig|1454001.3.peg.2514"/>
<dbReference type="EMBL" id="JFAX01000014">
    <property type="protein sequence ID" value="EXI66558.1"/>
    <property type="molecule type" value="Genomic_DNA"/>
</dbReference>
<gene>
    <name evidence="1" type="ORF">AW08_02463</name>
</gene>
<protein>
    <submittedName>
        <fullName evidence="1">Uncharacterized protein</fullName>
    </submittedName>
</protein>
<accession>A0A011MA15</accession>
<sequence length="71" mass="7429">MPLNETRKPQKLVAKPRQLAGKPQGLAAGALKLARARGGEAGRDVAEYVEFVVEFVAGSESAAPEQVATPV</sequence>
<name>A0A011MA15_9PROT</name>
<dbReference type="Proteomes" id="UP000020218">
    <property type="component" value="Unassembled WGS sequence"/>
</dbReference>
<proteinExistence type="predicted"/>
<evidence type="ECO:0000313" key="2">
    <source>
        <dbReference type="Proteomes" id="UP000020218"/>
    </source>
</evidence>
<evidence type="ECO:0000313" key="1">
    <source>
        <dbReference type="EMBL" id="EXI66558.1"/>
    </source>
</evidence>
<dbReference type="AlphaFoldDB" id="A0A011MA15"/>
<dbReference type="STRING" id="1454001.AW08_02463"/>